<dbReference type="STRING" id="1302659.I858_014970"/>
<dbReference type="SUPFAM" id="SSF88723">
    <property type="entry name" value="PIN domain-like"/>
    <property type="match status" value="1"/>
</dbReference>
<dbReference type="RefSeq" id="WP_065524650.1">
    <property type="nucleotide sequence ID" value="NZ_CP016540.2"/>
</dbReference>
<evidence type="ECO:0008006" key="3">
    <source>
        <dbReference type="Google" id="ProtNLM"/>
    </source>
</evidence>
<keyword evidence="2" id="KW-1185">Reference proteome</keyword>
<evidence type="ECO:0000313" key="2">
    <source>
        <dbReference type="Proteomes" id="UP000053354"/>
    </source>
</evidence>
<name>A0A1B1S523_9BACL</name>
<dbReference type="InterPro" id="IPR029060">
    <property type="entry name" value="PIN-like_dom_sf"/>
</dbReference>
<accession>A0A1B1S523</accession>
<dbReference type="AlphaFoldDB" id="A0A1B1S523"/>
<dbReference type="EMBL" id="CP016540">
    <property type="protein sequence ID" value="ANU28291.1"/>
    <property type="molecule type" value="Genomic_DNA"/>
</dbReference>
<dbReference type="OrthoDB" id="2973808at2"/>
<dbReference type="KEGG" id="pll:I858_014970"/>
<dbReference type="Proteomes" id="UP000053354">
    <property type="component" value="Chromosome"/>
</dbReference>
<reference evidence="1" key="1">
    <citation type="submission" date="2016-10" db="EMBL/GenBank/DDBJ databases">
        <authorList>
            <person name="See-Too W.S."/>
        </authorList>
    </citation>
    <scope>NUCLEOTIDE SEQUENCE</scope>
    <source>
        <strain evidence="1">L10.15</strain>
    </source>
</reference>
<organism evidence="1 2">
    <name type="scientific">Planococcus versutus</name>
    <dbReference type="NCBI Taxonomy" id="1302659"/>
    <lineage>
        <taxon>Bacteria</taxon>
        <taxon>Bacillati</taxon>
        <taxon>Bacillota</taxon>
        <taxon>Bacilli</taxon>
        <taxon>Bacillales</taxon>
        <taxon>Caryophanaceae</taxon>
        <taxon>Planococcus</taxon>
    </lineage>
</organism>
<proteinExistence type="predicted"/>
<evidence type="ECO:0000313" key="1">
    <source>
        <dbReference type="EMBL" id="ANU28291.1"/>
    </source>
</evidence>
<sequence length="204" mass="23951">MKRKGKVFIDANMIIHAGSFQKTDVFQWLNQLYEEIYIHIEVLNELQVASVRKKADQFIASGQWILFDPQAETLIPTEELYDLYVIYLREMRKAFYQLDVKKEAEGRRLKNTNDLGEIHSLAAAMLLSAGIICSNDLDIREVIEDAPIYITIEEDEESVLMQQDTLEDFCYFVISHEIAERSMVRKFFKAIQPQKMEKFDRRIT</sequence>
<protein>
    <recommendedName>
        <fullName evidence="3">PIN domain-containing protein</fullName>
    </recommendedName>
</protein>
<gene>
    <name evidence="1" type="ORF">I858_014970</name>
</gene>